<evidence type="ECO:0000313" key="1">
    <source>
        <dbReference type="EMBL" id="KQC84217.1"/>
    </source>
</evidence>
<dbReference type="Proteomes" id="UP000050833">
    <property type="component" value="Unassembled WGS sequence"/>
</dbReference>
<dbReference type="EMBL" id="LLKB01000007">
    <property type="protein sequence ID" value="KQC84217.1"/>
    <property type="molecule type" value="Genomic_DNA"/>
</dbReference>
<keyword evidence="2" id="KW-1185">Reference proteome</keyword>
<gene>
    <name evidence="1" type="ORF">APZ18_14955</name>
</gene>
<dbReference type="Pfam" id="PF12668">
    <property type="entry name" value="DUF3791"/>
    <property type="match status" value="1"/>
</dbReference>
<evidence type="ECO:0008006" key="3">
    <source>
        <dbReference type="Google" id="ProtNLM"/>
    </source>
</evidence>
<dbReference type="InterPro" id="IPR024269">
    <property type="entry name" value="DUF3791"/>
</dbReference>
<evidence type="ECO:0000313" key="2">
    <source>
        <dbReference type="Proteomes" id="UP000050833"/>
    </source>
</evidence>
<proteinExistence type="predicted"/>
<organism evidence="1 2">
    <name type="scientific">Butyribacter intestini</name>
    <dbReference type="NCBI Taxonomy" id="1703332"/>
    <lineage>
        <taxon>Bacteria</taxon>
        <taxon>Bacillati</taxon>
        <taxon>Bacillota</taxon>
        <taxon>Clostridia</taxon>
        <taxon>Lachnospirales</taxon>
        <taxon>Lachnospiraceae</taxon>
        <taxon>Butyribacter</taxon>
    </lineage>
</organism>
<dbReference type="AlphaFoldDB" id="A0AAW3JNB0"/>
<dbReference type="RefSeq" id="WP_022013499.1">
    <property type="nucleotide sequence ID" value="NZ_DBGDCA010000179.1"/>
</dbReference>
<comment type="caution">
    <text evidence="1">The sequence shown here is derived from an EMBL/GenBank/DDBJ whole genome shotgun (WGS) entry which is preliminary data.</text>
</comment>
<accession>A0AAW3JNB0</accession>
<reference evidence="1 2" key="1">
    <citation type="submission" date="2015-10" db="EMBL/GenBank/DDBJ databases">
        <title>Butyribacter intestini gen. nov., sp. nov., a butyric acid-producing bacterium of the family Lachnospiraceae isolated from the human faeces.</title>
        <authorList>
            <person name="Zou Y."/>
            <person name="Xue W."/>
            <person name="Luo G."/>
            <person name="Lv M."/>
        </authorList>
    </citation>
    <scope>NUCLEOTIDE SEQUENCE [LARGE SCALE GENOMIC DNA]</scope>
    <source>
        <strain evidence="1 2">TF01-11</strain>
    </source>
</reference>
<protein>
    <recommendedName>
        <fullName evidence="3">DUF3791 domain-containing protein</fullName>
    </recommendedName>
</protein>
<sequence>MSKEFRFFTFLIESYAREKNMSASDVLKILDEKNLTDFIFNMYEIYHVEAIENAYMDIDSLIKTGKTAW</sequence>
<name>A0AAW3JNB0_9FIRM</name>